<name>A0A6A4Z1W9_APHAT</name>
<dbReference type="EMBL" id="VJMI01020988">
    <property type="protein sequence ID" value="KAF0702895.1"/>
    <property type="molecule type" value="Genomic_DNA"/>
</dbReference>
<dbReference type="PANTHER" id="PTHR22930:SF268">
    <property type="entry name" value="NUCLEASE HARBI1"/>
    <property type="match status" value="1"/>
</dbReference>
<comment type="subcellular location">
    <subcellularLocation>
        <location evidence="2">Nucleus</location>
    </subcellularLocation>
</comment>
<keyword evidence="6" id="KW-0378">Hydrolase</keyword>
<evidence type="ECO:0000256" key="4">
    <source>
        <dbReference type="ARBA" id="ARBA00022722"/>
    </source>
</evidence>
<protein>
    <submittedName>
        <fullName evidence="10">Uncharacterized protein</fullName>
    </submittedName>
</protein>
<evidence type="ECO:0000313" key="11">
    <source>
        <dbReference type="Proteomes" id="UP000469452"/>
    </source>
</evidence>
<dbReference type="GO" id="GO:0046872">
    <property type="term" value="F:metal ion binding"/>
    <property type="evidence" value="ECO:0007669"/>
    <property type="project" value="UniProtKB-KW"/>
</dbReference>
<evidence type="ECO:0000256" key="7">
    <source>
        <dbReference type="ARBA" id="ARBA00023242"/>
    </source>
</evidence>
<dbReference type="InterPro" id="IPR027806">
    <property type="entry name" value="HARBI1_dom"/>
</dbReference>
<dbReference type="AlphaFoldDB" id="A0A6A4Z1W9"/>
<dbReference type="Pfam" id="PF13359">
    <property type="entry name" value="DDE_Tnp_4"/>
    <property type="match status" value="1"/>
</dbReference>
<gene>
    <name evidence="10" type="ORF">AaE_015647</name>
</gene>
<evidence type="ECO:0000313" key="10">
    <source>
        <dbReference type="EMBL" id="KAF0702895.1"/>
    </source>
</evidence>
<dbReference type="PANTHER" id="PTHR22930">
    <property type="match status" value="1"/>
</dbReference>
<evidence type="ECO:0000256" key="1">
    <source>
        <dbReference type="ARBA" id="ARBA00001968"/>
    </source>
</evidence>
<evidence type="ECO:0000256" key="6">
    <source>
        <dbReference type="ARBA" id="ARBA00022801"/>
    </source>
</evidence>
<dbReference type="GO" id="GO:0005634">
    <property type="term" value="C:nucleus"/>
    <property type="evidence" value="ECO:0007669"/>
    <property type="project" value="UniProtKB-SubCell"/>
</dbReference>
<feature type="domain" description="DDE Tnp4" evidence="8">
    <location>
        <begin position="147"/>
        <end position="301"/>
    </location>
</feature>
<evidence type="ECO:0000256" key="2">
    <source>
        <dbReference type="ARBA" id="ARBA00004123"/>
    </source>
</evidence>
<dbReference type="VEuPathDB" id="FungiDB:H257_07167"/>
<evidence type="ECO:0000256" key="5">
    <source>
        <dbReference type="ARBA" id="ARBA00022723"/>
    </source>
</evidence>
<dbReference type="GO" id="GO:0016787">
    <property type="term" value="F:hydrolase activity"/>
    <property type="evidence" value="ECO:0007669"/>
    <property type="project" value="UniProtKB-KW"/>
</dbReference>
<dbReference type="Proteomes" id="UP000469452">
    <property type="component" value="Unassembled WGS sequence"/>
</dbReference>
<organism evidence="10 11">
    <name type="scientific">Aphanomyces astaci</name>
    <name type="common">Crayfish plague agent</name>
    <dbReference type="NCBI Taxonomy" id="112090"/>
    <lineage>
        <taxon>Eukaryota</taxon>
        <taxon>Sar</taxon>
        <taxon>Stramenopiles</taxon>
        <taxon>Oomycota</taxon>
        <taxon>Saprolegniomycetes</taxon>
        <taxon>Saprolegniales</taxon>
        <taxon>Verrucalvaceae</taxon>
        <taxon>Aphanomyces</taxon>
    </lineage>
</organism>
<comment type="caution">
    <text evidence="10">The sequence shown here is derived from an EMBL/GenBank/DDBJ whole genome shotgun (WGS) entry which is preliminary data.</text>
</comment>
<keyword evidence="4" id="KW-0540">Nuclease</keyword>
<dbReference type="InterPro" id="IPR058353">
    <property type="entry name" value="DUF8040"/>
</dbReference>
<comment type="cofactor">
    <cofactor evidence="1">
        <name>a divalent metal cation</name>
        <dbReference type="ChEBI" id="CHEBI:60240"/>
    </cofactor>
</comment>
<keyword evidence="5" id="KW-0479">Metal-binding</keyword>
<evidence type="ECO:0000259" key="8">
    <source>
        <dbReference type="Pfam" id="PF13359"/>
    </source>
</evidence>
<keyword evidence="7" id="KW-0539">Nucleus</keyword>
<sequence length="375" mass="42847">MVSLLGIRTEVLQACVHIEWDRVGQRSTSWNEAVVIDNFHMSSRTFHLLVDAVVTTGSLVGGGDECVQEQVAMFLYFVGHHASSRAIQCRFQRSGETVTRHLHAVMASLVNLCPTYIRIPQPGAAVHPSIANNPKFSPFFLNFRMAIDGTHIPVRVPECDISRFQSRKGVTMNVLAACDFDLNFTFVMAGWEGTAGDGKLYDAALRMGLHIDDAKFDILDAGFALTTKALTPYRGKRYHLKEFARGQSKEELFNLRHAQLRKVVERIFGILKKRFPVLVCPVEYNYKFQVDLVLALCLLHNFIRRHGNDNLEQEVVDEIRRQNEQPMESSDMPLFNQALESSEAKTWRDEIAQDMWDQYQITLRARHNRHSRNLI</sequence>
<dbReference type="InterPro" id="IPR045249">
    <property type="entry name" value="HARBI1-like"/>
</dbReference>
<dbReference type="Pfam" id="PF26138">
    <property type="entry name" value="DUF8040"/>
    <property type="match status" value="1"/>
</dbReference>
<evidence type="ECO:0000256" key="3">
    <source>
        <dbReference type="ARBA" id="ARBA00006958"/>
    </source>
</evidence>
<evidence type="ECO:0000259" key="9">
    <source>
        <dbReference type="Pfam" id="PF26138"/>
    </source>
</evidence>
<reference evidence="10 11" key="1">
    <citation type="submission" date="2019-06" db="EMBL/GenBank/DDBJ databases">
        <title>Genomics analysis of Aphanomyces spp. identifies a new class of oomycete effector associated with host adaptation.</title>
        <authorList>
            <person name="Gaulin E."/>
        </authorList>
    </citation>
    <scope>NUCLEOTIDE SEQUENCE [LARGE SCALE GENOMIC DNA]</scope>
    <source>
        <strain evidence="10 11">E</strain>
    </source>
</reference>
<comment type="similarity">
    <text evidence="3">Belongs to the HARBI1 family.</text>
</comment>
<proteinExistence type="inferred from homology"/>
<dbReference type="GO" id="GO:0004518">
    <property type="term" value="F:nuclease activity"/>
    <property type="evidence" value="ECO:0007669"/>
    <property type="project" value="UniProtKB-KW"/>
</dbReference>
<feature type="domain" description="DUF8040" evidence="9">
    <location>
        <begin position="32"/>
        <end position="110"/>
    </location>
</feature>
<accession>A0A6A4Z1W9</accession>